<dbReference type="PANTHER" id="PTHR42919">
    <property type="entry name" value="N-ALPHA-ACETYLTRANSFERASE"/>
    <property type="match status" value="1"/>
</dbReference>
<name>A0A5M6DSF6_9BACT</name>
<keyword evidence="1 4" id="KW-0808">Transferase</keyword>
<organism evidence="4 5">
    <name type="scientific">Adhaeribacter rhizoryzae</name>
    <dbReference type="NCBI Taxonomy" id="2607907"/>
    <lineage>
        <taxon>Bacteria</taxon>
        <taxon>Pseudomonadati</taxon>
        <taxon>Bacteroidota</taxon>
        <taxon>Cytophagia</taxon>
        <taxon>Cytophagales</taxon>
        <taxon>Hymenobacteraceae</taxon>
        <taxon>Adhaeribacter</taxon>
    </lineage>
</organism>
<sequence length="150" mass="17447">MQVEIRKLDSQEIQLFKELIRVFEVVFEMKDFRIPEDEYLQKLLAQEGFYVFVTLQDAEVIGGLTAYTLNQYYSRLPLVYIYDLAVATQFQRKGIGQKLISGITSYCKQIGVEEVFVQADEVDDYALDFYHKTGATAEKVVHFYYPLNKG</sequence>
<comment type="caution">
    <text evidence="4">The sequence shown here is derived from an EMBL/GenBank/DDBJ whole genome shotgun (WGS) entry which is preliminary data.</text>
</comment>
<dbReference type="Proteomes" id="UP000323426">
    <property type="component" value="Unassembled WGS sequence"/>
</dbReference>
<evidence type="ECO:0000259" key="3">
    <source>
        <dbReference type="PROSITE" id="PS51186"/>
    </source>
</evidence>
<feature type="domain" description="N-acetyltransferase" evidence="3">
    <location>
        <begin position="3"/>
        <end position="150"/>
    </location>
</feature>
<accession>A0A5M6DSF6</accession>
<evidence type="ECO:0000313" key="4">
    <source>
        <dbReference type="EMBL" id="KAA5549162.1"/>
    </source>
</evidence>
<gene>
    <name evidence="4" type="ORF">F0145_00775</name>
</gene>
<dbReference type="CDD" id="cd04301">
    <property type="entry name" value="NAT_SF"/>
    <property type="match status" value="1"/>
</dbReference>
<dbReference type="PANTHER" id="PTHR42919:SF8">
    <property type="entry name" value="N-ALPHA-ACETYLTRANSFERASE 50"/>
    <property type="match status" value="1"/>
</dbReference>
<dbReference type="InterPro" id="IPR000182">
    <property type="entry name" value="GNAT_dom"/>
</dbReference>
<dbReference type="GO" id="GO:0016747">
    <property type="term" value="F:acyltransferase activity, transferring groups other than amino-acyl groups"/>
    <property type="evidence" value="ECO:0007669"/>
    <property type="project" value="InterPro"/>
</dbReference>
<dbReference type="Gene3D" id="3.40.630.30">
    <property type="match status" value="1"/>
</dbReference>
<dbReference type="InterPro" id="IPR051556">
    <property type="entry name" value="N-term/lysine_N-AcTrnsfr"/>
</dbReference>
<dbReference type="EMBL" id="VWSF01000001">
    <property type="protein sequence ID" value="KAA5549162.1"/>
    <property type="molecule type" value="Genomic_DNA"/>
</dbReference>
<dbReference type="RefSeq" id="WP_150086157.1">
    <property type="nucleotide sequence ID" value="NZ_VWSF01000001.1"/>
</dbReference>
<dbReference type="Pfam" id="PF00583">
    <property type="entry name" value="Acetyltransf_1"/>
    <property type="match status" value="1"/>
</dbReference>
<evidence type="ECO:0000256" key="1">
    <source>
        <dbReference type="ARBA" id="ARBA00022679"/>
    </source>
</evidence>
<dbReference type="AlphaFoldDB" id="A0A5M6DSF6"/>
<dbReference type="InterPro" id="IPR016181">
    <property type="entry name" value="Acyl_CoA_acyltransferase"/>
</dbReference>
<dbReference type="SUPFAM" id="SSF55729">
    <property type="entry name" value="Acyl-CoA N-acyltransferases (Nat)"/>
    <property type="match status" value="1"/>
</dbReference>
<evidence type="ECO:0000256" key="2">
    <source>
        <dbReference type="ARBA" id="ARBA00023315"/>
    </source>
</evidence>
<dbReference type="PROSITE" id="PS51186">
    <property type="entry name" value="GNAT"/>
    <property type="match status" value="1"/>
</dbReference>
<keyword evidence="5" id="KW-1185">Reference proteome</keyword>
<protein>
    <submittedName>
        <fullName evidence="4">GNAT family N-acetyltransferase</fullName>
    </submittedName>
</protein>
<proteinExistence type="predicted"/>
<evidence type="ECO:0000313" key="5">
    <source>
        <dbReference type="Proteomes" id="UP000323426"/>
    </source>
</evidence>
<keyword evidence="2" id="KW-0012">Acyltransferase</keyword>
<reference evidence="4 5" key="1">
    <citation type="submission" date="2019-09" db="EMBL/GenBank/DDBJ databases">
        <title>Genome sequence and assembly of Adhaeribacter sp.</title>
        <authorList>
            <person name="Chhetri G."/>
        </authorList>
    </citation>
    <scope>NUCLEOTIDE SEQUENCE [LARGE SCALE GENOMIC DNA]</scope>
    <source>
        <strain evidence="4 5">DK36</strain>
    </source>
</reference>